<name>A0A2D6LZW5_9ARCH</name>
<sequence length="378" mass="41308">MKSVVEASEAVALAVKLARVKVCPMYPITPSTHIPERIADYIFDGEMDAEMIHVESEHSAASALIGSILSGARSFTATSSNGFALMYEILPILSGMRLPAVMAVANRTLAAPINIWNDHSDAVSARDQGWIQLYAESSQECVDTMIQCYKIAEDKKVSLPAMMCLDGFTLTHVFENVDVPEQAQVDKFLPAFTREDTLDVNNPKTFGPIGFPDSFMGFKKQQQDAMTAALDVIKKANSYYKKQIGRGYGDGLVELTDMGDAEYAILGMGTLCGTAKAKAEELRAKGKKVGVIRLRSFRPFPVKELQAAVKNLKGLAVLDRHISLGSNGPLFTEISAITPELKLFGYIAGLGGKDITLKHIESVFTDLEKGKQSREWLM</sequence>
<dbReference type="Pfam" id="PF17147">
    <property type="entry name" value="PFOR_II"/>
    <property type="match status" value="1"/>
</dbReference>
<dbReference type="FunFam" id="3.40.50.970:FF:000012">
    <property type="entry name" value="Pyruvate:ferredoxin (Flavodoxin) oxidoreductase"/>
    <property type="match status" value="1"/>
</dbReference>
<proteinExistence type="predicted"/>
<organism evidence="5 6">
    <name type="scientific">Candidatus Iainarchaeum sp</name>
    <dbReference type="NCBI Taxonomy" id="3101447"/>
    <lineage>
        <taxon>Archaea</taxon>
        <taxon>Candidatus Iainarchaeota</taxon>
        <taxon>Candidatus Iainarchaeia</taxon>
        <taxon>Candidatus Iainarchaeales</taxon>
        <taxon>Candidatus Iainarchaeaceae</taxon>
        <taxon>Candidatus Iainarchaeum</taxon>
    </lineage>
</organism>
<dbReference type="CDD" id="cd07034">
    <property type="entry name" value="TPP_PYR_PFOR_IOR-alpha_like"/>
    <property type="match status" value="1"/>
</dbReference>
<comment type="subunit">
    <text evidence="1">Heterotetramer of one alpha, one beta, one delta and one gamma chain.</text>
</comment>
<reference evidence="6" key="1">
    <citation type="submission" date="2017-09" db="EMBL/GenBank/DDBJ databases">
        <title>The Reconstruction of 2,631 Draft Metagenome-Assembled Genomes from the Global Oceans.</title>
        <authorList>
            <person name="Tully B.J."/>
            <person name="Graham E.D."/>
            <person name="Heidelberg J.F."/>
        </authorList>
    </citation>
    <scope>NUCLEOTIDE SEQUENCE [LARGE SCALE GENOMIC DNA]</scope>
</reference>
<evidence type="ECO:0000259" key="4">
    <source>
        <dbReference type="Pfam" id="PF17147"/>
    </source>
</evidence>
<dbReference type="GO" id="GO:0044272">
    <property type="term" value="P:sulfur compound biosynthetic process"/>
    <property type="evidence" value="ECO:0007669"/>
    <property type="project" value="UniProtKB-ARBA"/>
</dbReference>
<dbReference type="InterPro" id="IPR050722">
    <property type="entry name" value="Pyruvate:ferred/Flavod_OxRd"/>
</dbReference>
<comment type="caution">
    <text evidence="5">The sequence shown here is derived from an EMBL/GenBank/DDBJ whole genome shotgun (WGS) entry which is preliminary data.</text>
</comment>
<dbReference type="PANTHER" id="PTHR32154:SF0">
    <property type="entry name" value="PYRUVATE-FLAVODOXIN OXIDOREDUCTASE-RELATED"/>
    <property type="match status" value="1"/>
</dbReference>
<dbReference type="Pfam" id="PF01855">
    <property type="entry name" value="POR_N"/>
    <property type="match status" value="1"/>
</dbReference>
<dbReference type="SUPFAM" id="SSF52518">
    <property type="entry name" value="Thiamin diphosphate-binding fold (THDP-binding)"/>
    <property type="match status" value="1"/>
</dbReference>
<dbReference type="InterPro" id="IPR029061">
    <property type="entry name" value="THDP-binding"/>
</dbReference>
<dbReference type="GO" id="GO:0006979">
    <property type="term" value="P:response to oxidative stress"/>
    <property type="evidence" value="ECO:0007669"/>
    <property type="project" value="TreeGrafter"/>
</dbReference>
<dbReference type="PANTHER" id="PTHR32154">
    <property type="entry name" value="PYRUVATE-FLAVODOXIN OXIDOREDUCTASE-RELATED"/>
    <property type="match status" value="1"/>
</dbReference>
<dbReference type="Proteomes" id="UP000226592">
    <property type="component" value="Unassembled WGS sequence"/>
</dbReference>
<keyword evidence="5" id="KW-0670">Pyruvate</keyword>
<evidence type="ECO:0000313" key="5">
    <source>
        <dbReference type="EMBL" id="MAG21703.1"/>
    </source>
</evidence>
<dbReference type="InterPro" id="IPR002880">
    <property type="entry name" value="Pyrv_Fd/Flavodoxin_OxRdtase_N"/>
</dbReference>
<dbReference type="EMBL" id="NZBU01000001">
    <property type="protein sequence ID" value="MAG21703.1"/>
    <property type="molecule type" value="Genomic_DNA"/>
</dbReference>
<dbReference type="InterPro" id="IPR033412">
    <property type="entry name" value="PFOR_II"/>
</dbReference>
<gene>
    <name evidence="5" type="primary">porA</name>
    <name evidence="5" type="ORF">CL943_00155</name>
</gene>
<evidence type="ECO:0000313" key="6">
    <source>
        <dbReference type="Proteomes" id="UP000226592"/>
    </source>
</evidence>
<feature type="domain" description="Pyruvate flavodoxin/ferredoxin oxidoreductase pyrimidine binding" evidence="3">
    <location>
        <begin position="14"/>
        <end position="236"/>
    </location>
</feature>
<dbReference type="AlphaFoldDB" id="A0A2D6LZW5"/>
<evidence type="ECO:0000256" key="2">
    <source>
        <dbReference type="ARBA" id="ARBA00023002"/>
    </source>
</evidence>
<evidence type="ECO:0000259" key="3">
    <source>
        <dbReference type="Pfam" id="PF01855"/>
    </source>
</evidence>
<evidence type="ECO:0000256" key="1">
    <source>
        <dbReference type="ARBA" id="ARBA00011595"/>
    </source>
</evidence>
<dbReference type="GO" id="GO:0019752">
    <property type="term" value="P:carboxylic acid metabolic process"/>
    <property type="evidence" value="ECO:0007669"/>
    <property type="project" value="UniProtKB-ARBA"/>
</dbReference>
<protein>
    <submittedName>
        <fullName evidence="5">Pyruvate ferredoxin oxidoreductase</fullName>
    </submittedName>
</protein>
<dbReference type="FunFam" id="3.40.50.920:FF:000010">
    <property type="entry name" value="Pyruvate ferredoxin oxidoreductase, alpha subunit"/>
    <property type="match status" value="1"/>
</dbReference>
<dbReference type="InterPro" id="IPR009014">
    <property type="entry name" value="Transketo_C/PFOR_II"/>
</dbReference>
<accession>A0A2D6LZW5</accession>
<feature type="domain" description="Pyruvate:ferredoxin oxidoreductase core" evidence="4">
    <location>
        <begin position="261"/>
        <end position="360"/>
    </location>
</feature>
<keyword evidence="2" id="KW-0560">Oxidoreductase</keyword>
<dbReference type="Gene3D" id="3.40.50.920">
    <property type="match status" value="1"/>
</dbReference>
<dbReference type="GO" id="GO:0016903">
    <property type="term" value="F:oxidoreductase activity, acting on the aldehyde or oxo group of donors"/>
    <property type="evidence" value="ECO:0007669"/>
    <property type="project" value="UniProtKB-ARBA"/>
</dbReference>
<dbReference type="SUPFAM" id="SSF52922">
    <property type="entry name" value="TK C-terminal domain-like"/>
    <property type="match status" value="1"/>
</dbReference>
<dbReference type="Gene3D" id="3.40.50.970">
    <property type="match status" value="1"/>
</dbReference>